<evidence type="ECO:0000256" key="7">
    <source>
        <dbReference type="ARBA" id="ARBA00023136"/>
    </source>
</evidence>
<gene>
    <name evidence="11" type="ordered locus">Mpal_0428</name>
</gene>
<keyword evidence="5" id="KW-0067">ATP-binding</keyword>
<dbReference type="Proteomes" id="UP000002457">
    <property type="component" value="Chromosome"/>
</dbReference>
<keyword evidence="6" id="KW-1278">Translocase</keyword>
<dbReference type="RefSeq" id="WP_012617121.1">
    <property type="nucleotide sequence ID" value="NC_011832.1"/>
</dbReference>
<dbReference type="PROSITE" id="PS00211">
    <property type="entry name" value="ABC_TRANSPORTER_1"/>
    <property type="match status" value="1"/>
</dbReference>
<evidence type="ECO:0000256" key="5">
    <source>
        <dbReference type="ARBA" id="ARBA00022840"/>
    </source>
</evidence>
<dbReference type="SMART" id="SM00382">
    <property type="entry name" value="AAA"/>
    <property type="match status" value="1"/>
</dbReference>
<dbReference type="GO" id="GO:0005886">
    <property type="term" value="C:plasma membrane"/>
    <property type="evidence" value="ECO:0007669"/>
    <property type="project" value="UniProtKB-SubCell"/>
</dbReference>
<evidence type="ECO:0000313" key="11">
    <source>
        <dbReference type="EMBL" id="ACL15802.1"/>
    </source>
</evidence>
<reference evidence="11 12" key="1">
    <citation type="journal article" date="2015" name="Genome Announc.">
        <title>Complete Genome Sequence of Methanosphaerula palustris E1-9CT, a Hydrogenotrophic Methanogen Isolated from a Minerotrophic Fen Peatland.</title>
        <authorList>
            <person name="Cadillo-Quiroz H."/>
            <person name="Browne P."/>
            <person name="Kyrpides N."/>
            <person name="Woyke T."/>
            <person name="Goodwin L."/>
            <person name="Detter C."/>
            <person name="Yavitt J.B."/>
            <person name="Zinder S.H."/>
        </authorList>
    </citation>
    <scope>NUCLEOTIDE SEQUENCE [LARGE SCALE GENOMIC DNA]</scope>
    <source>
        <strain evidence="12">ATCC BAA-1556 / DSM 19958 / E1-9c</strain>
    </source>
</reference>
<dbReference type="GO" id="GO:0016887">
    <property type="term" value="F:ATP hydrolysis activity"/>
    <property type="evidence" value="ECO:0007669"/>
    <property type="project" value="InterPro"/>
</dbReference>
<evidence type="ECO:0000256" key="6">
    <source>
        <dbReference type="ARBA" id="ARBA00022967"/>
    </source>
</evidence>
<name>B8GKB9_METPE</name>
<keyword evidence="7" id="KW-0472">Membrane</keyword>
<dbReference type="Pfam" id="PF13732">
    <property type="entry name" value="DrrA1-3_C"/>
    <property type="match status" value="1"/>
</dbReference>
<comment type="subcellular location">
    <subcellularLocation>
        <location evidence="1">Cell membrane</location>
        <topology evidence="1">Peripheral membrane protein</topology>
        <orientation evidence="1">Cytoplasmic side</orientation>
    </subcellularLocation>
</comment>
<evidence type="ECO:0000256" key="9">
    <source>
        <dbReference type="SAM" id="MobiDB-lite"/>
    </source>
</evidence>
<dbReference type="STRING" id="521011.Mpal_0428"/>
<evidence type="ECO:0000313" key="12">
    <source>
        <dbReference type="Proteomes" id="UP000002457"/>
    </source>
</evidence>
<dbReference type="InterPro" id="IPR005894">
    <property type="entry name" value="DrrA"/>
</dbReference>
<evidence type="ECO:0000256" key="1">
    <source>
        <dbReference type="ARBA" id="ARBA00004413"/>
    </source>
</evidence>
<dbReference type="EMBL" id="CP001338">
    <property type="protein sequence ID" value="ACL15802.1"/>
    <property type="molecule type" value="Genomic_DNA"/>
</dbReference>
<dbReference type="HOGENOM" id="CLU_000604_1_2_2"/>
<keyword evidence="2" id="KW-0813">Transport</keyword>
<evidence type="ECO:0000256" key="8">
    <source>
        <dbReference type="ARBA" id="ARBA00049985"/>
    </source>
</evidence>
<dbReference type="AlphaFoldDB" id="B8GKB9"/>
<comment type="similarity">
    <text evidence="8">Belongs to the ABC transporter superfamily. Drug exporter-1 (DrugE1) (TC 3.A.1.105) family.</text>
</comment>
<dbReference type="InterPro" id="IPR003439">
    <property type="entry name" value="ABC_transporter-like_ATP-bd"/>
</dbReference>
<dbReference type="OrthoDB" id="31298at2157"/>
<dbReference type="Pfam" id="PF00005">
    <property type="entry name" value="ABC_tran"/>
    <property type="match status" value="1"/>
</dbReference>
<evidence type="ECO:0000256" key="2">
    <source>
        <dbReference type="ARBA" id="ARBA00022448"/>
    </source>
</evidence>
<dbReference type="GO" id="GO:1900753">
    <property type="term" value="P:doxorubicin transport"/>
    <property type="evidence" value="ECO:0007669"/>
    <property type="project" value="InterPro"/>
</dbReference>
<dbReference type="KEGG" id="mpl:Mpal_0428"/>
<dbReference type="FunFam" id="3.40.50.300:FF:000589">
    <property type="entry name" value="ABC transporter, ATP-binding subunit"/>
    <property type="match status" value="1"/>
</dbReference>
<sequence length="326" mass="37295">MEHIIEVQHLSHQFDDFVAVDDVSFSVEKGEIFSFLGPNGAGKSTVINVLTTLLRLQKGSVTIAGYDLARDPVKIRKSIGIVFQQETLDRDMTVWETLEFHGRLYGLERADRRERIERLITLVELETKQDDLTRNLSGGMKRRLEIARGLMTRPAVLFLDEPTIGLDPQTRTRMWEYLREVNEEGTTIFLTTHYMDEADQLSNHIDIIDHGKVIISGRSWELKNTLGQDLIYIETTDNVGATRIVGENPSVREVKKKGKGLLVMITEDGTHLLPGILESLQKEGIRLTAVNLKKPSMDDVFMHYTGKDLRDEEQPRMQPQARRTRR</sequence>
<dbReference type="InterPro" id="IPR017871">
    <property type="entry name" value="ABC_transporter-like_CS"/>
</dbReference>
<keyword evidence="12" id="KW-1185">Reference proteome</keyword>
<evidence type="ECO:0000256" key="4">
    <source>
        <dbReference type="ARBA" id="ARBA00022741"/>
    </source>
</evidence>
<feature type="domain" description="ABC transporter" evidence="10">
    <location>
        <begin position="5"/>
        <end position="235"/>
    </location>
</feature>
<evidence type="ECO:0000256" key="3">
    <source>
        <dbReference type="ARBA" id="ARBA00022475"/>
    </source>
</evidence>
<dbReference type="GO" id="GO:0005524">
    <property type="term" value="F:ATP binding"/>
    <property type="evidence" value="ECO:0007669"/>
    <property type="project" value="UniProtKB-KW"/>
</dbReference>
<dbReference type="SUPFAM" id="SSF52540">
    <property type="entry name" value="P-loop containing nucleoside triphosphate hydrolases"/>
    <property type="match status" value="1"/>
</dbReference>
<dbReference type="eggNOG" id="arCOG00196">
    <property type="taxonomic scope" value="Archaea"/>
</dbReference>
<dbReference type="InterPro" id="IPR025302">
    <property type="entry name" value="DrrA1/2-like_C"/>
</dbReference>
<accession>B8GKB9</accession>
<feature type="region of interest" description="Disordered" evidence="9">
    <location>
        <begin position="307"/>
        <end position="326"/>
    </location>
</feature>
<keyword evidence="4" id="KW-0547">Nucleotide-binding</keyword>
<dbReference type="GO" id="GO:0043215">
    <property type="term" value="P:daunorubicin transport"/>
    <property type="evidence" value="ECO:0007669"/>
    <property type="project" value="InterPro"/>
</dbReference>
<evidence type="ECO:0000259" key="10">
    <source>
        <dbReference type="PROSITE" id="PS50893"/>
    </source>
</evidence>
<dbReference type="Gene3D" id="3.40.50.300">
    <property type="entry name" value="P-loop containing nucleotide triphosphate hydrolases"/>
    <property type="match status" value="1"/>
</dbReference>
<dbReference type="PANTHER" id="PTHR43582:SF4">
    <property type="entry name" value="ANTIBIOTIC RESISTANCE ABC TRANSPORTER ATP-BINDING PROTEIN"/>
    <property type="match status" value="1"/>
</dbReference>
<proteinExistence type="inferred from homology"/>
<dbReference type="PROSITE" id="PS50893">
    <property type="entry name" value="ABC_TRANSPORTER_2"/>
    <property type="match status" value="1"/>
</dbReference>
<dbReference type="InterPro" id="IPR003593">
    <property type="entry name" value="AAA+_ATPase"/>
</dbReference>
<organism evidence="11 12">
    <name type="scientific">Methanosphaerula palustris (strain ATCC BAA-1556 / DSM 19958 / E1-9c)</name>
    <dbReference type="NCBI Taxonomy" id="521011"/>
    <lineage>
        <taxon>Archaea</taxon>
        <taxon>Methanobacteriati</taxon>
        <taxon>Methanobacteriota</taxon>
        <taxon>Stenosarchaea group</taxon>
        <taxon>Methanomicrobia</taxon>
        <taxon>Methanomicrobiales</taxon>
        <taxon>Methanoregulaceae</taxon>
        <taxon>Methanosphaerula</taxon>
    </lineage>
</organism>
<dbReference type="PANTHER" id="PTHR43582">
    <property type="entry name" value="LINEARMYCIN RESISTANCE ATP-BINDING PROTEIN LNRL"/>
    <property type="match status" value="1"/>
</dbReference>
<dbReference type="NCBIfam" id="TIGR01188">
    <property type="entry name" value="drrA"/>
    <property type="match status" value="1"/>
</dbReference>
<protein>
    <submittedName>
        <fullName evidence="11">Daunorubicin resistance ABC transporter ATPase subunit</fullName>
    </submittedName>
</protein>
<dbReference type="InterPro" id="IPR027417">
    <property type="entry name" value="P-loop_NTPase"/>
</dbReference>
<dbReference type="GeneID" id="7271454"/>
<keyword evidence="3" id="KW-1003">Cell membrane</keyword>